<dbReference type="Proteomes" id="UP000694941">
    <property type="component" value="Unplaced"/>
</dbReference>
<reference evidence="3" key="1">
    <citation type="submission" date="2025-08" db="UniProtKB">
        <authorList>
            <consortium name="RefSeq"/>
        </authorList>
    </citation>
    <scope>IDENTIFICATION</scope>
    <source>
        <tissue evidence="3">Muscle</tissue>
    </source>
</reference>
<name>A0ABM1TRM9_LIMPO</name>
<evidence type="ECO:0000256" key="1">
    <source>
        <dbReference type="SAM" id="MobiDB-lite"/>
    </source>
</evidence>
<feature type="region of interest" description="Disordered" evidence="1">
    <location>
        <begin position="159"/>
        <end position="178"/>
    </location>
</feature>
<feature type="region of interest" description="Disordered" evidence="1">
    <location>
        <begin position="187"/>
        <end position="488"/>
    </location>
</feature>
<proteinExistence type="predicted"/>
<feature type="compositionally biased region" description="Basic and acidic residues" evidence="1">
    <location>
        <begin position="442"/>
        <end position="451"/>
    </location>
</feature>
<feature type="compositionally biased region" description="Polar residues" evidence="1">
    <location>
        <begin position="452"/>
        <end position="462"/>
    </location>
</feature>
<keyword evidence="2" id="KW-1185">Reference proteome</keyword>
<organism evidence="2 3">
    <name type="scientific">Limulus polyphemus</name>
    <name type="common">Atlantic horseshoe crab</name>
    <dbReference type="NCBI Taxonomy" id="6850"/>
    <lineage>
        <taxon>Eukaryota</taxon>
        <taxon>Metazoa</taxon>
        <taxon>Ecdysozoa</taxon>
        <taxon>Arthropoda</taxon>
        <taxon>Chelicerata</taxon>
        <taxon>Merostomata</taxon>
        <taxon>Xiphosura</taxon>
        <taxon>Limulidae</taxon>
        <taxon>Limulus</taxon>
    </lineage>
</organism>
<evidence type="ECO:0000313" key="3">
    <source>
        <dbReference type="RefSeq" id="XP_022258535.1"/>
    </source>
</evidence>
<feature type="compositionally biased region" description="Low complexity" evidence="1">
    <location>
        <begin position="300"/>
        <end position="309"/>
    </location>
</feature>
<feature type="compositionally biased region" description="Polar residues" evidence="1">
    <location>
        <begin position="418"/>
        <end position="433"/>
    </location>
</feature>
<evidence type="ECO:0000313" key="2">
    <source>
        <dbReference type="Proteomes" id="UP000694941"/>
    </source>
</evidence>
<sequence>MFFLEGIPKEPQFPLLAFHSLLRFSGHRTSGNIHYKKKALDLEVLLRLFIILIFDIDKTLLASHLVTDNGFNMRDSGKLTRNGAEVSITDTGQSCLREDGTHSYGINFIRNTTCSRNPLASDFSTRPFWRPYGIPSSEQSLTVSPSLIPNTWVWNPSNLNHPTQPNIQDSPYERSRSYVTQRHHNDLLYKSQPTRPPWRPTYVNNPPDADPVNRPQPSRPPWKPTYINNPPHADPAYGPQPSSPPWRPTYINNPPHADPAYGPRPSRPPWRPTYLNNPPHADPSYGPQPSRPPWRPTYVNNPPDADPANRPQPSSPPWRSTYLNNPPHADPAYGPQPSGPPWRPPYLNNPPHADPAYRPQPTRPPWRPTYINNPPDTDPVYRPQPSRPPLRPTYVNNPPHTDPANRPQPSRLPWRPSRVTQPSGKEDPIQQTRQHWKPSLVRHPEPSDRRPPNNQWTKNSYQYPGGPFRFTTPSWRPITGRPRSERNNESVSLVSASHLLRTLCVIYLVIFGRHVDLL</sequence>
<dbReference type="RefSeq" id="XP_022258535.1">
    <property type="nucleotide sequence ID" value="XM_022402827.1"/>
</dbReference>
<dbReference type="GeneID" id="111089772"/>
<feature type="compositionally biased region" description="Polar residues" evidence="1">
    <location>
        <begin position="159"/>
        <end position="169"/>
    </location>
</feature>
<gene>
    <name evidence="3" type="primary">LOC111089772</name>
</gene>
<feature type="compositionally biased region" description="Pro residues" evidence="1">
    <location>
        <begin position="337"/>
        <end position="348"/>
    </location>
</feature>
<protein>
    <submittedName>
        <fullName evidence="3">Extensin-like</fullName>
    </submittedName>
</protein>
<accession>A0ABM1TRM9</accession>